<dbReference type="Proteomes" id="UP000634136">
    <property type="component" value="Unassembled WGS sequence"/>
</dbReference>
<dbReference type="InterPro" id="IPR017451">
    <property type="entry name" value="F-box-assoc_interact_dom"/>
</dbReference>
<evidence type="ECO:0000313" key="2">
    <source>
        <dbReference type="EMBL" id="KAF7811332.1"/>
    </source>
</evidence>
<reference evidence="2" key="1">
    <citation type="submission" date="2020-09" db="EMBL/GenBank/DDBJ databases">
        <title>Genome-Enabled Discovery of Anthraquinone Biosynthesis in Senna tora.</title>
        <authorList>
            <person name="Kang S.-H."/>
            <person name="Pandey R.P."/>
            <person name="Lee C.-M."/>
            <person name="Sim J.-S."/>
            <person name="Jeong J.-T."/>
            <person name="Choi B.-S."/>
            <person name="Jung M."/>
            <person name="Ginzburg D."/>
            <person name="Zhao K."/>
            <person name="Won S.Y."/>
            <person name="Oh T.-J."/>
            <person name="Yu Y."/>
            <person name="Kim N.-H."/>
            <person name="Lee O.R."/>
            <person name="Lee T.-H."/>
            <person name="Bashyal P."/>
            <person name="Kim T.-S."/>
            <person name="Lee W.-H."/>
            <person name="Kawkins C."/>
            <person name="Kim C.-K."/>
            <person name="Kim J.S."/>
            <person name="Ahn B.O."/>
            <person name="Rhee S.Y."/>
            <person name="Sohng J.K."/>
        </authorList>
    </citation>
    <scope>NUCLEOTIDE SEQUENCE</scope>
    <source>
        <tissue evidence="2">Leaf</tissue>
    </source>
</reference>
<dbReference type="AlphaFoldDB" id="A0A834SY35"/>
<gene>
    <name evidence="2" type="ORF">G2W53_032308</name>
</gene>
<dbReference type="Pfam" id="PF07734">
    <property type="entry name" value="FBA_1"/>
    <property type="match status" value="1"/>
</dbReference>
<evidence type="ECO:0000313" key="3">
    <source>
        <dbReference type="Proteomes" id="UP000634136"/>
    </source>
</evidence>
<name>A0A834SY35_9FABA</name>
<dbReference type="InterPro" id="IPR006527">
    <property type="entry name" value="F-box-assoc_dom_typ1"/>
</dbReference>
<dbReference type="NCBIfam" id="TIGR01640">
    <property type="entry name" value="F_box_assoc_1"/>
    <property type="match status" value="1"/>
</dbReference>
<protein>
    <submittedName>
        <fullName evidence="2">F-box/kelch-repeat protein</fullName>
    </submittedName>
</protein>
<organism evidence="2 3">
    <name type="scientific">Senna tora</name>
    <dbReference type="NCBI Taxonomy" id="362788"/>
    <lineage>
        <taxon>Eukaryota</taxon>
        <taxon>Viridiplantae</taxon>
        <taxon>Streptophyta</taxon>
        <taxon>Embryophyta</taxon>
        <taxon>Tracheophyta</taxon>
        <taxon>Spermatophyta</taxon>
        <taxon>Magnoliopsida</taxon>
        <taxon>eudicotyledons</taxon>
        <taxon>Gunneridae</taxon>
        <taxon>Pentapetalae</taxon>
        <taxon>rosids</taxon>
        <taxon>fabids</taxon>
        <taxon>Fabales</taxon>
        <taxon>Fabaceae</taxon>
        <taxon>Caesalpinioideae</taxon>
        <taxon>Cassia clade</taxon>
        <taxon>Senna</taxon>
    </lineage>
</organism>
<accession>A0A834SY35</accession>
<dbReference type="EMBL" id="JAAIUW010000010">
    <property type="protein sequence ID" value="KAF7811332.1"/>
    <property type="molecule type" value="Genomic_DNA"/>
</dbReference>
<dbReference type="OrthoDB" id="1867629at2759"/>
<comment type="caution">
    <text evidence="2">The sequence shown here is derived from an EMBL/GenBank/DDBJ whole genome shotgun (WGS) entry which is preliminary data.</text>
</comment>
<feature type="domain" description="F-box associated beta-propeller type 1" evidence="1">
    <location>
        <begin position="5"/>
        <end position="130"/>
    </location>
</feature>
<dbReference type="InterPro" id="IPR050796">
    <property type="entry name" value="SCF_F-box_component"/>
</dbReference>
<sequence length="292" mass="33541">MKSVIGTCNGLVCMAGDELITIWNPCIRKYLLLPELTTSHSRFYPFYGFGYDSRTNDFKVVVIIVDYEKDNFDDDHCQVFVYSLASASWKRFDGTIPQFCVPKCCWKRSHACAFLNGALHWVVRRKISDETVVAAGKNGSTNGRRCCFLRAAHDTQMGPTSGETLPEKKDDINYTLTLQEVISTDGDIYYNIWEMKEYGDVKSWTKDPAIHSRRYIGNKFIDLLETYAMRNTGKDEVLDQSNKDDNENVIQKMDSKKKLMFILGTSRYDHGFVGHYVESLFLMGKEYNALSY</sequence>
<keyword evidence="3" id="KW-1185">Reference proteome</keyword>
<dbReference type="PANTHER" id="PTHR31672">
    <property type="entry name" value="BNACNNG10540D PROTEIN"/>
    <property type="match status" value="1"/>
</dbReference>
<dbReference type="PANTHER" id="PTHR31672:SF13">
    <property type="entry name" value="F-BOX PROTEIN CPR30-LIKE"/>
    <property type="match status" value="1"/>
</dbReference>
<proteinExistence type="predicted"/>
<evidence type="ECO:0000259" key="1">
    <source>
        <dbReference type="Pfam" id="PF07734"/>
    </source>
</evidence>